<keyword evidence="1" id="KW-0812">Transmembrane</keyword>
<reference evidence="2 3" key="1">
    <citation type="submission" date="2015-09" db="EMBL/GenBank/DDBJ databases">
        <title>A metagenomics-based metabolic model of nitrate-dependent anaerobic oxidation of methane by Methanoperedens-like archaea.</title>
        <authorList>
            <person name="Arshad A."/>
            <person name="Speth D.R."/>
            <person name="De Graaf R.M."/>
            <person name="Op Den Camp H.J."/>
            <person name="Jetten M.S."/>
            <person name="Welte C.U."/>
        </authorList>
    </citation>
    <scope>NUCLEOTIDE SEQUENCE [LARGE SCALE GENOMIC DNA]</scope>
</reference>
<evidence type="ECO:0000256" key="1">
    <source>
        <dbReference type="SAM" id="Phobius"/>
    </source>
</evidence>
<protein>
    <submittedName>
        <fullName evidence="2">Uncharacterized protein</fullName>
    </submittedName>
</protein>
<gene>
    <name evidence="2" type="ORF">MPEBLZ_04086</name>
</gene>
<comment type="caution">
    <text evidence="2">The sequence shown here is derived from an EMBL/GenBank/DDBJ whole genome shotgun (WGS) entry which is preliminary data.</text>
</comment>
<keyword evidence="1" id="KW-0472">Membrane</keyword>
<sequence length="155" mass="17297">MSSFTSDEKGMIEPYTELPAMALAVVGFIVFIAVITQAYTTYQEKSFIAGHYEDAANLAKKLGRDSALTGGYPGVIDSEKMEKLDPAEIFQQYGSYYNFMFKIDSNSENRAYNIIIKNPDLSESKIGVSASIPVTVRFNDVEEQPGILTVKIWRK</sequence>
<organism evidence="2 3">
    <name type="scientific">Candidatus Methanoperedens nitratireducens</name>
    <dbReference type="NCBI Taxonomy" id="1392998"/>
    <lineage>
        <taxon>Archaea</taxon>
        <taxon>Methanobacteriati</taxon>
        <taxon>Methanobacteriota</taxon>
        <taxon>Stenosarchaea group</taxon>
        <taxon>Methanomicrobia</taxon>
        <taxon>Methanosarcinales</taxon>
        <taxon>ANME-2 cluster</taxon>
        <taxon>Candidatus Methanoperedentaceae</taxon>
        <taxon>Candidatus Methanoperedens</taxon>
    </lineage>
</organism>
<dbReference type="Proteomes" id="UP000050360">
    <property type="component" value="Unassembled WGS sequence"/>
</dbReference>
<dbReference type="EMBL" id="LKCM01000367">
    <property type="protein sequence ID" value="KPQ41377.1"/>
    <property type="molecule type" value="Genomic_DNA"/>
</dbReference>
<name>A0A0P7ZD20_9EURY</name>
<keyword evidence="1" id="KW-1133">Transmembrane helix</keyword>
<dbReference type="AlphaFoldDB" id="A0A0P7ZD20"/>
<evidence type="ECO:0000313" key="3">
    <source>
        <dbReference type="Proteomes" id="UP000050360"/>
    </source>
</evidence>
<evidence type="ECO:0000313" key="2">
    <source>
        <dbReference type="EMBL" id="KPQ41377.1"/>
    </source>
</evidence>
<proteinExistence type="predicted"/>
<feature type="transmembrane region" description="Helical" evidence="1">
    <location>
        <begin position="20"/>
        <end position="39"/>
    </location>
</feature>
<accession>A0A0P7ZD20</accession>